<organism evidence="3 4">
    <name type="scientific">Ketogulonicigenium vulgare (strain WSH-001)</name>
    <dbReference type="NCBI Taxonomy" id="759362"/>
    <lineage>
        <taxon>Bacteria</taxon>
        <taxon>Pseudomonadati</taxon>
        <taxon>Pseudomonadota</taxon>
        <taxon>Alphaproteobacteria</taxon>
        <taxon>Rhodobacterales</taxon>
        <taxon>Roseobacteraceae</taxon>
        <taxon>Ketogulonicigenium</taxon>
    </lineage>
</organism>
<dbReference type="InterPro" id="IPR036188">
    <property type="entry name" value="FAD/NAD-bd_sf"/>
</dbReference>
<dbReference type="Proteomes" id="UP000000692">
    <property type="component" value="Chromosome"/>
</dbReference>
<dbReference type="PANTHER" id="PTHR13847:SF287">
    <property type="entry name" value="FAD-DEPENDENT OXIDOREDUCTASE DOMAIN-CONTAINING PROTEIN 1"/>
    <property type="match status" value="1"/>
</dbReference>
<sequence>MQDAYDVVIIGGAMTGSSAAFWLTRNPDFTGRVLVVERDPTYAWAATTHTNSCIRLQYGSEVNVRISRFAGDFIHQFKEYMQDDAAPDIVLQNFGYLYLANTPAFLDVLRDNAQMQRALGAETQILTPDEIAALFPFYNLDGILGGSFNTKDEGYFDGGTMFDWLRIKARAQGATFLTDTVTAISADNRITLASGRTISAGHIINAAGTRGAEVAAMAGLRIPIEARRRFTFIAEAARPLPVDLPLTIDPVGVHMRSDGRYYMIGCPPDLDVAVDPDDFTMDHAIWEDHVWPTIAARIPAFEELRLINTWVGHYDYNTLDQNAIIGPHPERRNFLFANGFSGHGLQQAPAVGRALSELVIYCATRTLDLGALGYERIASGTPLRERAII</sequence>
<dbReference type="RefSeq" id="WP_013385060.1">
    <property type="nucleotide sequence ID" value="NC_017384.1"/>
</dbReference>
<proteinExistence type="predicted"/>
<dbReference type="PATRIC" id="fig|759362.5.peg.1918"/>
<dbReference type="Gene3D" id="3.30.9.10">
    <property type="entry name" value="D-Amino Acid Oxidase, subunit A, domain 2"/>
    <property type="match status" value="1"/>
</dbReference>
<dbReference type="SUPFAM" id="SSF51905">
    <property type="entry name" value="FAD/NAD(P)-binding domain"/>
    <property type="match status" value="1"/>
</dbReference>
<evidence type="ECO:0000259" key="2">
    <source>
        <dbReference type="Pfam" id="PF01266"/>
    </source>
</evidence>
<name>F9Y405_KETVW</name>
<dbReference type="InterPro" id="IPR006076">
    <property type="entry name" value="FAD-dep_OxRdtase"/>
</dbReference>
<protein>
    <submittedName>
        <fullName evidence="3">Oxidoreductase, putative</fullName>
    </submittedName>
</protein>
<feature type="domain" description="FAD dependent oxidoreductase" evidence="2">
    <location>
        <begin position="6"/>
        <end position="358"/>
    </location>
</feature>
<accession>F9Y405</accession>
<dbReference type="eggNOG" id="COG0665">
    <property type="taxonomic scope" value="Bacteria"/>
</dbReference>
<evidence type="ECO:0000256" key="1">
    <source>
        <dbReference type="ARBA" id="ARBA00023002"/>
    </source>
</evidence>
<evidence type="ECO:0000313" key="4">
    <source>
        <dbReference type="Proteomes" id="UP000000692"/>
    </source>
</evidence>
<reference evidence="3 4" key="1">
    <citation type="journal article" date="2011" name="J. Bacteriol.">
        <title>Complete genome sequence of the industrial strain Ketogulonicigenium vulgare WSH-001.</title>
        <authorList>
            <person name="Liu L."/>
            <person name="Li Y."/>
            <person name="Zhang J."/>
            <person name="Zhou Z."/>
            <person name="Liu J."/>
            <person name="Li X."/>
            <person name="Zhou J."/>
            <person name="Du G."/>
            <person name="Wang L."/>
            <person name="Chen J."/>
        </authorList>
    </citation>
    <scope>NUCLEOTIDE SEQUENCE [LARGE SCALE GENOMIC DNA]</scope>
    <source>
        <strain evidence="3 4">WSH-001</strain>
    </source>
</reference>
<keyword evidence="1" id="KW-0560">Oxidoreductase</keyword>
<dbReference type="EMBL" id="CP002018">
    <property type="protein sequence ID" value="AEM41696.1"/>
    <property type="molecule type" value="Genomic_DNA"/>
</dbReference>
<dbReference type="OrthoDB" id="9806452at2"/>
<dbReference type="KEGG" id="kvl:KVU_1857"/>
<dbReference type="HOGENOM" id="CLU_007884_4_4_5"/>
<dbReference type="GO" id="GO:0032981">
    <property type="term" value="P:mitochondrial respiratory chain complex I assembly"/>
    <property type="evidence" value="ECO:0007669"/>
    <property type="project" value="TreeGrafter"/>
</dbReference>
<dbReference type="GO" id="GO:0016491">
    <property type="term" value="F:oxidoreductase activity"/>
    <property type="evidence" value="ECO:0007669"/>
    <property type="project" value="UniProtKB-KW"/>
</dbReference>
<evidence type="ECO:0000313" key="3">
    <source>
        <dbReference type="EMBL" id="AEM41696.1"/>
    </source>
</evidence>
<dbReference type="PANTHER" id="PTHR13847">
    <property type="entry name" value="SARCOSINE DEHYDROGENASE-RELATED"/>
    <property type="match status" value="1"/>
</dbReference>
<keyword evidence="4" id="KW-1185">Reference proteome</keyword>
<dbReference type="Pfam" id="PF01266">
    <property type="entry name" value="DAO"/>
    <property type="match status" value="1"/>
</dbReference>
<dbReference type="GO" id="GO:0005737">
    <property type="term" value="C:cytoplasm"/>
    <property type="evidence" value="ECO:0007669"/>
    <property type="project" value="TreeGrafter"/>
</dbReference>
<gene>
    <name evidence="3" type="ordered locus">KVU_1857</name>
</gene>
<dbReference type="Gene3D" id="3.50.50.60">
    <property type="entry name" value="FAD/NAD(P)-binding domain"/>
    <property type="match status" value="1"/>
</dbReference>
<dbReference type="AlphaFoldDB" id="F9Y405"/>